<dbReference type="AlphaFoldDB" id="A0A1I6L869"/>
<accession>A0A1I6L869</accession>
<reference evidence="2 3" key="1">
    <citation type="submission" date="2016-10" db="EMBL/GenBank/DDBJ databases">
        <authorList>
            <person name="de Groot N.N."/>
        </authorList>
    </citation>
    <scope>NUCLEOTIDE SEQUENCE [LARGE SCALE GENOMIC DNA]</scope>
    <source>
        <strain evidence="2 3">DSM 21001</strain>
    </source>
</reference>
<dbReference type="InterPro" id="IPR008928">
    <property type="entry name" value="6-hairpin_glycosidase_sf"/>
</dbReference>
<dbReference type="Gene3D" id="1.50.10.10">
    <property type="match status" value="1"/>
</dbReference>
<protein>
    <submittedName>
        <fullName evidence="2">Uncharacterized protein</fullName>
    </submittedName>
</protein>
<dbReference type="GO" id="GO:0005975">
    <property type="term" value="P:carbohydrate metabolic process"/>
    <property type="evidence" value="ECO:0007669"/>
    <property type="project" value="InterPro"/>
</dbReference>
<feature type="signal peptide" evidence="1">
    <location>
        <begin position="1"/>
        <end position="24"/>
    </location>
</feature>
<feature type="chain" id="PRO_5011573232" evidence="1">
    <location>
        <begin position="25"/>
        <end position="508"/>
    </location>
</feature>
<dbReference type="Proteomes" id="UP000199024">
    <property type="component" value="Unassembled WGS sequence"/>
</dbReference>
<dbReference type="InterPro" id="IPR012341">
    <property type="entry name" value="6hp_glycosidase-like_sf"/>
</dbReference>
<evidence type="ECO:0000313" key="2">
    <source>
        <dbReference type="EMBL" id="SFR99685.1"/>
    </source>
</evidence>
<dbReference type="STRING" id="474950.SAMN05421771_0405"/>
<keyword evidence="1" id="KW-0732">Signal</keyword>
<evidence type="ECO:0000313" key="3">
    <source>
        <dbReference type="Proteomes" id="UP000199024"/>
    </source>
</evidence>
<proteinExistence type="predicted"/>
<dbReference type="EMBL" id="FOZL01000001">
    <property type="protein sequence ID" value="SFR99685.1"/>
    <property type="molecule type" value="Genomic_DNA"/>
</dbReference>
<sequence>MTSKPLWKCLFAFCLLPFTCEMGAAQTDAVISHLEFHSSDPALDTSFAWARQQALAYAHAGTGSMGPWYEAALPGRDSFCMRDVSHQTTGAAVLGLYEANRNMLQRFGYAVSATRDWTGYWEIDKQGNPSSADYVNDDDFWYNLPANFDVIDAAYRMWLWTGDDTYIRSSPMRNLISHSAHEYVDTWNLSPTTILTRTRLMNRRQKHGKFVDARGIPSYTEETQDFVVGSDLIAAEYRAFRDLQAIEERQGHTATAKEYDGKAAQLSSLLEQESWNQADHHLGGSYSREKGWKGTGDDLALYFEALADSSHVRESLKYVASGDHWKNEGIEAESYLPQTLYRYGDKESAHRVLLDLSRADKPRREYPEVSYAVVAAVVTGAMGVQPKYDSKVRKVVLATFPQLMSDEETATLTGLRIFTGTVDVGEVGLHQVTMKNKTSKAFTWRATFPGTHQQILVDHQRRRSHATTLLDGRSISWVDVTLDAGRTAVAQLDQTAEHTDLSSQSSLR</sequence>
<organism evidence="2 3">
    <name type="scientific">Granulicella pectinivorans</name>
    <dbReference type="NCBI Taxonomy" id="474950"/>
    <lineage>
        <taxon>Bacteria</taxon>
        <taxon>Pseudomonadati</taxon>
        <taxon>Acidobacteriota</taxon>
        <taxon>Terriglobia</taxon>
        <taxon>Terriglobales</taxon>
        <taxon>Acidobacteriaceae</taxon>
        <taxon>Granulicella</taxon>
    </lineage>
</organism>
<gene>
    <name evidence="2" type="ORF">SAMN05421771_0405</name>
</gene>
<name>A0A1I6L869_9BACT</name>
<dbReference type="SUPFAM" id="SSF48208">
    <property type="entry name" value="Six-hairpin glycosidases"/>
    <property type="match status" value="1"/>
</dbReference>
<evidence type="ECO:0000256" key="1">
    <source>
        <dbReference type="SAM" id="SignalP"/>
    </source>
</evidence>
<keyword evidence="3" id="KW-1185">Reference proteome</keyword>